<evidence type="ECO:0000313" key="3">
    <source>
        <dbReference type="Proteomes" id="UP000595420"/>
    </source>
</evidence>
<dbReference type="Proteomes" id="UP000595420">
    <property type="component" value="Chromosome"/>
</dbReference>
<keyword evidence="1" id="KW-0812">Transmembrane</keyword>
<accession>A0A7T5BHN1</accession>
<gene>
    <name evidence="2" type="ORF">H2515_13365</name>
</gene>
<keyword evidence="1" id="KW-0472">Membrane</keyword>
<proteinExistence type="predicted"/>
<protein>
    <submittedName>
        <fullName evidence="2">Uncharacterized protein</fullName>
    </submittedName>
</protein>
<evidence type="ECO:0000256" key="1">
    <source>
        <dbReference type="SAM" id="Phobius"/>
    </source>
</evidence>
<organism evidence="2 3">
    <name type="scientific">Acidithiobacillus ferrivorans</name>
    <dbReference type="NCBI Taxonomy" id="160808"/>
    <lineage>
        <taxon>Bacteria</taxon>
        <taxon>Pseudomonadati</taxon>
        <taxon>Pseudomonadota</taxon>
        <taxon>Acidithiobacillia</taxon>
        <taxon>Acidithiobacillales</taxon>
        <taxon>Acidithiobacillaceae</taxon>
        <taxon>Acidithiobacillus</taxon>
    </lineage>
</organism>
<dbReference type="AlphaFoldDB" id="A0A7T5BHN1"/>
<name>A0A7T5BHN1_9PROT</name>
<feature type="transmembrane region" description="Helical" evidence="1">
    <location>
        <begin position="14"/>
        <end position="33"/>
    </location>
</feature>
<reference evidence="2 3" key="1">
    <citation type="submission" date="2020-07" db="EMBL/GenBank/DDBJ databases">
        <title>Complete genome sequence analysis of Acidithiobacillus ferrivorans XJFY6S-08 reveals extreme environmental adaptation to alpine acid mine drainage.</title>
        <authorList>
            <person name="Yan L."/>
            <person name="Ni Y."/>
        </authorList>
    </citation>
    <scope>NUCLEOTIDE SEQUENCE [LARGE SCALE GENOMIC DNA]</scope>
    <source>
        <strain evidence="2 3">XJFY6S-08</strain>
    </source>
</reference>
<sequence length="318" mass="35353">MITAPLTATQRRTLRQVGIAFMLLASLLTALYIQQSQHLHRVAAEKIKLHASLSAQSAALQVAAVFNKYFDNLVYVGNVLLPQDAGVQTPGTRTLEQVQILRAQYPNVMAINLQNSLGDRILWSTLPQSSQPISLANDFTPLPGHPNRLIGKLHYAQRMHARVITMRYRVHDAGGAHLLFSVGSPINIMSLDTLTILPNYDLFLLDAQHVPFVFFRQGKLSLSGPSLQSFPQTIKCMNQYLDTHGPSLQDGHRLWRNKPGGTRRKGCCPIILASFWACLGLVPLRCFCWRGRCVCVIGKKRFSLMSGTTKKNAPSTMP</sequence>
<keyword evidence="1" id="KW-1133">Transmembrane helix</keyword>
<dbReference type="EMBL" id="CP059488">
    <property type="protein sequence ID" value="QQD72363.1"/>
    <property type="molecule type" value="Genomic_DNA"/>
</dbReference>
<evidence type="ECO:0000313" key="2">
    <source>
        <dbReference type="EMBL" id="QQD72363.1"/>
    </source>
</evidence>